<evidence type="ECO:0000313" key="1">
    <source>
        <dbReference type="EMBL" id="ANN78933.1"/>
    </source>
</evidence>
<dbReference type="RefSeq" id="WP_066660925.1">
    <property type="nucleotide sequence ID" value="NZ_CBCSCL010000012.1"/>
</dbReference>
<evidence type="ECO:0000313" key="2">
    <source>
        <dbReference type="Proteomes" id="UP000091926"/>
    </source>
</evidence>
<sequence length="202" mass="22641">MRERPILFSAPMVRAILAGTKTQTRRVVKPAKDRDIGCALAPCELAGEINRGEYRNSWYGKIGDRLWVRETHLNSWRINPEDPTGPRVFSHVAAFAADGHELSPGEKWIPSIHMLRAASRITLEITGVRVERLQQITAADARAEGILARGCLSCSEPEPCGCSSPHSSSLDDFRSLWLDINGPRSWNANPWVWVVEFRRVEA</sequence>
<organism evidence="1 2">
    <name type="scientific">Bordetella flabilis</name>
    <dbReference type="NCBI Taxonomy" id="463014"/>
    <lineage>
        <taxon>Bacteria</taxon>
        <taxon>Pseudomonadati</taxon>
        <taxon>Pseudomonadota</taxon>
        <taxon>Betaproteobacteria</taxon>
        <taxon>Burkholderiales</taxon>
        <taxon>Alcaligenaceae</taxon>
        <taxon>Bordetella</taxon>
    </lineage>
</organism>
<dbReference type="EMBL" id="CP016172">
    <property type="protein sequence ID" value="ANN78933.1"/>
    <property type="molecule type" value="Genomic_DNA"/>
</dbReference>
<name>A0A193GH68_9BORD</name>
<dbReference type="KEGG" id="bfz:BAU07_19020"/>
<evidence type="ECO:0008006" key="3">
    <source>
        <dbReference type="Google" id="ProtNLM"/>
    </source>
</evidence>
<protein>
    <recommendedName>
        <fullName evidence="3">ASCH domain-containing protein</fullName>
    </recommendedName>
</protein>
<reference evidence="1 2" key="1">
    <citation type="submission" date="2016-06" db="EMBL/GenBank/DDBJ databases">
        <title>Complete genome sequences of Bordetella bronchialis and Bordetella flabilis.</title>
        <authorList>
            <person name="LiPuma J.J."/>
            <person name="Spilker T."/>
        </authorList>
    </citation>
    <scope>NUCLEOTIDE SEQUENCE [LARGE SCALE GENOMIC DNA]</scope>
    <source>
        <strain evidence="1 2">AU10664</strain>
    </source>
</reference>
<keyword evidence="2" id="KW-1185">Reference proteome</keyword>
<dbReference type="STRING" id="463014.BAU07_19020"/>
<dbReference type="AlphaFoldDB" id="A0A193GH68"/>
<gene>
    <name evidence="1" type="ORF">BAU07_19020</name>
</gene>
<proteinExistence type="predicted"/>
<dbReference type="Proteomes" id="UP000091926">
    <property type="component" value="Chromosome"/>
</dbReference>
<dbReference type="OrthoDB" id="72471at2"/>
<accession>A0A193GH68</accession>